<feature type="non-terminal residue" evidence="2">
    <location>
        <position position="62"/>
    </location>
</feature>
<reference evidence="2 3" key="1">
    <citation type="journal article" date="2021" name="Nat. Plants">
        <title>The Taxus genome provides insights into paclitaxel biosynthesis.</title>
        <authorList>
            <person name="Xiong X."/>
            <person name="Gou J."/>
            <person name="Liao Q."/>
            <person name="Li Y."/>
            <person name="Zhou Q."/>
            <person name="Bi G."/>
            <person name="Li C."/>
            <person name="Du R."/>
            <person name="Wang X."/>
            <person name="Sun T."/>
            <person name="Guo L."/>
            <person name="Liang H."/>
            <person name="Lu P."/>
            <person name="Wu Y."/>
            <person name="Zhang Z."/>
            <person name="Ro D.K."/>
            <person name="Shang Y."/>
            <person name="Huang S."/>
            <person name="Yan J."/>
        </authorList>
    </citation>
    <scope>NUCLEOTIDE SEQUENCE [LARGE SCALE GENOMIC DNA]</scope>
    <source>
        <strain evidence="2">Ta-2019</strain>
    </source>
</reference>
<dbReference type="EMBL" id="JAHRHJ020000011">
    <property type="protein sequence ID" value="KAH9295005.1"/>
    <property type="molecule type" value="Genomic_DNA"/>
</dbReference>
<dbReference type="Proteomes" id="UP000824469">
    <property type="component" value="Unassembled WGS sequence"/>
</dbReference>
<gene>
    <name evidence="2" type="ORF">KI387_038593</name>
</gene>
<organism evidence="2 3">
    <name type="scientific">Taxus chinensis</name>
    <name type="common">Chinese yew</name>
    <name type="synonym">Taxus wallichiana var. chinensis</name>
    <dbReference type="NCBI Taxonomy" id="29808"/>
    <lineage>
        <taxon>Eukaryota</taxon>
        <taxon>Viridiplantae</taxon>
        <taxon>Streptophyta</taxon>
        <taxon>Embryophyta</taxon>
        <taxon>Tracheophyta</taxon>
        <taxon>Spermatophyta</taxon>
        <taxon>Pinopsida</taxon>
        <taxon>Pinidae</taxon>
        <taxon>Conifers II</taxon>
        <taxon>Cupressales</taxon>
        <taxon>Taxaceae</taxon>
        <taxon>Taxus</taxon>
    </lineage>
</organism>
<evidence type="ECO:0000256" key="1">
    <source>
        <dbReference type="SAM" id="MobiDB-lite"/>
    </source>
</evidence>
<dbReference type="AlphaFoldDB" id="A0AA38C713"/>
<sequence>ALRRLSKRLKKLPGSASDTHETCEVLNDHSTAPDENEMQGIIRKFQEFRNKQAQLEEEKDEG</sequence>
<proteinExistence type="predicted"/>
<comment type="caution">
    <text evidence="2">The sequence shown here is derived from an EMBL/GenBank/DDBJ whole genome shotgun (WGS) entry which is preliminary data.</text>
</comment>
<feature type="non-terminal residue" evidence="2">
    <location>
        <position position="1"/>
    </location>
</feature>
<evidence type="ECO:0000313" key="3">
    <source>
        <dbReference type="Proteomes" id="UP000824469"/>
    </source>
</evidence>
<protein>
    <submittedName>
        <fullName evidence="2">Uncharacterized protein</fullName>
    </submittedName>
</protein>
<keyword evidence="3" id="KW-1185">Reference proteome</keyword>
<name>A0AA38C713_TAXCH</name>
<feature type="region of interest" description="Disordered" evidence="1">
    <location>
        <begin position="1"/>
        <end position="22"/>
    </location>
</feature>
<evidence type="ECO:0000313" key="2">
    <source>
        <dbReference type="EMBL" id="KAH9295005.1"/>
    </source>
</evidence>
<feature type="compositionally biased region" description="Basic residues" evidence="1">
    <location>
        <begin position="1"/>
        <end position="11"/>
    </location>
</feature>
<accession>A0AA38C713</accession>